<dbReference type="CDD" id="cd07363">
    <property type="entry name" value="45_DOPA_Dioxygenase"/>
    <property type="match status" value="1"/>
</dbReference>
<dbReference type="KEGG" id="cate:C2869_04020"/>
<evidence type="ECO:0000256" key="5">
    <source>
        <dbReference type="ARBA" id="ARBA00023002"/>
    </source>
</evidence>
<comment type="similarity">
    <text evidence="2">Belongs to the DODA-type extradiol aromatic ring-opening dioxygenase family.</text>
</comment>
<dbReference type="Proteomes" id="UP000244441">
    <property type="component" value="Chromosome"/>
</dbReference>
<evidence type="ECO:0000313" key="7">
    <source>
        <dbReference type="EMBL" id="AWB65653.1"/>
    </source>
</evidence>
<dbReference type="AlphaFoldDB" id="A0A2S0VN54"/>
<dbReference type="InterPro" id="IPR004183">
    <property type="entry name" value="Xdiol_dOase_suB"/>
</dbReference>
<keyword evidence="5" id="KW-0560">Oxidoreductase</keyword>
<evidence type="ECO:0000259" key="6">
    <source>
        <dbReference type="Pfam" id="PF02900"/>
    </source>
</evidence>
<keyword evidence="7" id="KW-0223">Dioxygenase</keyword>
<evidence type="ECO:0000313" key="8">
    <source>
        <dbReference type="Proteomes" id="UP000244441"/>
    </source>
</evidence>
<dbReference type="PANTHER" id="PTHR30096">
    <property type="entry name" value="4,5-DOPA DIOXYGENASE EXTRADIOL-LIKE PROTEIN"/>
    <property type="match status" value="1"/>
</dbReference>
<keyword evidence="4" id="KW-0862">Zinc</keyword>
<name>A0A2S0VN54_9ALTE</name>
<accession>A0A2S0VN54</accession>
<reference evidence="7 8" key="1">
    <citation type="submission" date="2018-01" db="EMBL/GenBank/DDBJ databases">
        <title>Genome sequence of a Cantenovulum-like bacteria.</title>
        <authorList>
            <person name="Tan W.R."/>
            <person name="Lau N.-S."/>
            <person name="Go F."/>
            <person name="Amirul A.-A.A."/>
        </authorList>
    </citation>
    <scope>NUCLEOTIDE SEQUENCE [LARGE SCALE GENOMIC DNA]</scope>
    <source>
        <strain evidence="7 8">CCB-QB4</strain>
    </source>
</reference>
<proteinExistence type="inferred from homology"/>
<dbReference type="GO" id="GO:0008270">
    <property type="term" value="F:zinc ion binding"/>
    <property type="evidence" value="ECO:0007669"/>
    <property type="project" value="InterPro"/>
</dbReference>
<comment type="cofactor">
    <cofactor evidence="1">
        <name>Zn(2+)</name>
        <dbReference type="ChEBI" id="CHEBI:29105"/>
    </cofactor>
</comment>
<keyword evidence="3" id="KW-0479">Metal-binding</keyword>
<dbReference type="PIRSF" id="PIRSF006157">
    <property type="entry name" value="Doxgns_DODA"/>
    <property type="match status" value="1"/>
</dbReference>
<keyword evidence="8" id="KW-1185">Reference proteome</keyword>
<organism evidence="7 8">
    <name type="scientific">Saccharobesus litoralis</name>
    <dbReference type="NCBI Taxonomy" id="2172099"/>
    <lineage>
        <taxon>Bacteria</taxon>
        <taxon>Pseudomonadati</taxon>
        <taxon>Pseudomonadota</taxon>
        <taxon>Gammaproteobacteria</taxon>
        <taxon>Alteromonadales</taxon>
        <taxon>Alteromonadaceae</taxon>
        <taxon>Saccharobesus</taxon>
    </lineage>
</organism>
<dbReference type="PANTHER" id="PTHR30096:SF0">
    <property type="entry name" value="4,5-DOPA DIOXYGENASE EXTRADIOL-LIKE PROTEIN"/>
    <property type="match status" value="1"/>
</dbReference>
<dbReference type="Pfam" id="PF02900">
    <property type="entry name" value="LigB"/>
    <property type="match status" value="1"/>
</dbReference>
<evidence type="ECO:0000256" key="2">
    <source>
        <dbReference type="ARBA" id="ARBA00007581"/>
    </source>
</evidence>
<dbReference type="GO" id="GO:0008198">
    <property type="term" value="F:ferrous iron binding"/>
    <property type="evidence" value="ECO:0007669"/>
    <property type="project" value="InterPro"/>
</dbReference>
<evidence type="ECO:0000256" key="4">
    <source>
        <dbReference type="ARBA" id="ARBA00022833"/>
    </source>
</evidence>
<evidence type="ECO:0000256" key="3">
    <source>
        <dbReference type="ARBA" id="ARBA00022723"/>
    </source>
</evidence>
<protein>
    <submittedName>
        <fullName evidence="7">Dioxygenase</fullName>
    </submittedName>
</protein>
<dbReference type="GO" id="GO:0016702">
    <property type="term" value="F:oxidoreductase activity, acting on single donors with incorporation of molecular oxygen, incorporation of two atoms of oxygen"/>
    <property type="evidence" value="ECO:0007669"/>
    <property type="project" value="UniProtKB-ARBA"/>
</dbReference>
<dbReference type="EMBL" id="CP026604">
    <property type="protein sequence ID" value="AWB65653.1"/>
    <property type="molecule type" value="Genomic_DNA"/>
</dbReference>
<dbReference type="InterPro" id="IPR014436">
    <property type="entry name" value="Extradiol_dOase_DODA"/>
</dbReference>
<feature type="domain" description="Extradiol ring-cleavage dioxygenase class III enzyme subunit B" evidence="6">
    <location>
        <begin position="35"/>
        <end position="251"/>
    </location>
</feature>
<dbReference type="Gene3D" id="3.40.830.10">
    <property type="entry name" value="LigB-like"/>
    <property type="match status" value="1"/>
</dbReference>
<gene>
    <name evidence="7" type="ORF">C2869_04020</name>
</gene>
<dbReference type="SUPFAM" id="SSF53213">
    <property type="entry name" value="LigB-like"/>
    <property type="match status" value="1"/>
</dbReference>
<evidence type="ECO:0000256" key="1">
    <source>
        <dbReference type="ARBA" id="ARBA00001947"/>
    </source>
</evidence>
<sequence>MSYPMSINKNASAPVLFLSHGSPMRLIEPSAATEFLSELPQQLPEIKGIVVISPHWQTAKLSYTSSEQLNPIYDFYGFPPQLSKIPYSVKNPRWLQQTLINQLGQQGLAQDKRGLDHGAWSLLYFMYPKADIPTIGLSLPRDYTPLDLYQLGQQLAPLRQQGILILASGMATHNLSRLNQSGIRQTWADEFVLWLQEKVATQDIDSLINYRTLAPNAATAHPTDEHLLPLFIALGAAQHETSTLLHDSWEFGTANNSCWGWS</sequence>